<feature type="compositionally biased region" description="Low complexity" evidence="1">
    <location>
        <begin position="141"/>
        <end position="151"/>
    </location>
</feature>
<organism evidence="2 3">
    <name type="scientific">Pleuronectes platessa</name>
    <name type="common">European plaice</name>
    <dbReference type="NCBI Taxonomy" id="8262"/>
    <lineage>
        <taxon>Eukaryota</taxon>
        <taxon>Metazoa</taxon>
        <taxon>Chordata</taxon>
        <taxon>Craniata</taxon>
        <taxon>Vertebrata</taxon>
        <taxon>Euteleostomi</taxon>
        <taxon>Actinopterygii</taxon>
        <taxon>Neopterygii</taxon>
        <taxon>Teleostei</taxon>
        <taxon>Neoteleostei</taxon>
        <taxon>Acanthomorphata</taxon>
        <taxon>Carangaria</taxon>
        <taxon>Pleuronectiformes</taxon>
        <taxon>Pleuronectoidei</taxon>
        <taxon>Pleuronectidae</taxon>
        <taxon>Pleuronectes</taxon>
    </lineage>
</organism>
<proteinExistence type="predicted"/>
<feature type="compositionally biased region" description="Basic residues" evidence="1">
    <location>
        <begin position="409"/>
        <end position="422"/>
    </location>
</feature>
<sequence>MAQHRGGGEERGYLCADLWQFKELWLIWSVPLTSALFLSPAALCHFFCALSCSPSPPRCDALASQHPLERHFRSPGLRFFLGQGTGSRSRSHPSDLTTPVCRLEECRATCRLARRSSIRQQGRVTVPFTSAPTAGETPRDASASLAPSACAPKAKPRGRLFESGFRPRARPRKAEGARVGLERSLHGGCTCGVYVCGVQLDAHRTPERVGVESGDERRQHVVSNSPDVILPRCVVGTDRDVKWICGVMLRLRTFKHQVSFVGMQQGFHSHVSANPSLAVPAPVGRAKAWQGLSMLSDGARQSQQQDTSSSHYRGQQLSCAASIYARHRESKRDFFFFPHPPSSTPPPRVAVWLFQSPLTCSEFPHLESTSARHGAGSPPSPQCFSPRLSPLISGGSGSPRQQQEEQQHQRRRRPLLPFRRRGSASDAGEPTSAEVVARTWKRRTRLRVAAGSRLFPGKEQEEEHTHSLKSSSSVLQPCTRRDRQRQRDTERQRHRSHQRTFSLFPNLEQTRPGQGVDLKLKVAHL</sequence>
<feature type="region of interest" description="Disordered" evidence="1">
    <location>
        <begin position="128"/>
        <end position="151"/>
    </location>
</feature>
<feature type="region of interest" description="Disordered" evidence="1">
    <location>
        <begin position="451"/>
        <end position="512"/>
    </location>
</feature>
<feature type="compositionally biased region" description="Polar residues" evidence="1">
    <location>
        <begin position="499"/>
        <end position="512"/>
    </location>
</feature>
<evidence type="ECO:0000313" key="3">
    <source>
        <dbReference type="Proteomes" id="UP001153269"/>
    </source>
</evidence>
<dbReference type="AlphaFoldDB" id="A0A9N7YVC0"/>
<evidence type="ECO:0000256" key="1">
    <source>
        <dbReference type="SAM" id="MobiDB-lite"/>
    </source>
</evidence>
<dbReference type="EMBL" id="CADEAL010002223">
    <property type="protein sequence ID" value="CAB1438972.1"/>
    <property type="molecule type" value="Genomic_DNA"/>
</dbReference>
<feature type="compositionally biased region" description="Low complexity" evidence="1">
    <location>
        <begin position="385"/>
        <end position="401"/>
    </location>
</feature>
<accession>A0A9N7YVC0</accession>
<evidence type="ECO:0000313" key="2">
    <source>
        <dbReference type="EMBL" id="CAB1438972.1"/>
    </source>
</evidence>
<comment type="caution">
    <text evidence="2">The sequence shown here is derived from an EMBL/GenBank/DDBJ whole genome shotgun (WGS) entry which is preliminary data.</text>
</comment>
<protein>
    <submittedName>
        <fullName evidence="2">Uncharacterized protein</fullName>
    </submittedName>
</protein>
<reference evidence="2" key="1">
    <citation type="submission" date="2020-03" db="EMBL/GenBank/DDBJ databases">
        <authorList>
            <person name="Weist P."/>
        </authorList>
    </citation>
    <scope>NUCLEOTIDE SEQUENCE</scope>
</reference>
<feature type="region of interest" description="Disordered" evidence="1">
    <location>
        <begin position="368"/>
        <end position="436"/>
    </location>
</feature>
<dbReference type="Proteomes" id="UP001153269">
    <property type="component" value="Unassembled WGS sequence"/>
</dbReference>
<feature type="compositionally biased region" description="Basic and acidic residues" evidence="1">
    <location>
        <begin position="456"/>
        <end position="466"/>
    </location>
</feature>
<feature type="compositionally biased region" description="Basic and acidic residues" evidence="1">
    <location>
        <begin position="479"/>
        <end position="491"/>
    </location>
</feature>
<keyword evidence="3" id="KW-1185">Reference proteome</keyword>
<gene>
    <name evidence="2" type="ORF">PLEPLA_LOCUS26827</name>
</gene>
<name>A0A9N7YVC0_PLEPL</name>